<dbReference type="InterPro" id="IPR032710">
    <property type="entry name" value="NTF2-like_dom_sf"/>
</dbReference>
<keyword evidence="2" id="KW-1185">Reference proteome</keyword>
<evidence type="ECO:0008006" key="3">
    <source>
        <dbReference type="Google" id="ProtNLM"/>
    </source>
</evidence>
<dbReference type="SUPFAM" id="SSF54427">
    <property type="entry name" value="NTF2-like"/>
    <property type="match status" value="1"/>
</dbReference>
<dbReference type="Proteomes" id="UP001265746">
    <property type="component" value="Unassembled WGS sequence"/>
</dbReference>
<evidence type="ECO:0000313" key="2">
    <source>
        <dbReference type="Proteomes" id="UP001265746"/>
    </source>
</evidence>
<protein>
    <recommendedName>
        <fullName evidence="3">SnoaL-like domain-containing protein</fullName>
    </recommendedName>
</protein>
<organism evidence="1 2">
    <name type="scientific">Phomopsis amygdali</name>
    <name type="common">Fusicoccum amygdali</name>
    <dbReference type="NCBI Taxonomy" id="1214568"/>
    <lineage>
        <taxon>Eukaryota</taxon>
        <taxon>Fungi</taxon>
        <taxon>Dikarya</taxon>
        <taxon>Ascomycota</taxon>
        <taxon>Pezizomycotina</taxon>
        <taxon>Sordariomycetes</taxon>
        <taxon>Sordariomycetidae</taxon>
        <taxon>Diaporthales</taxon>
        <taxon>Diaporthaceae</taxon>
        <taxon>Diaporthe</taxon>
    </lineage>
</organism>
<name>A0AAD9SJ45_PHOAM</name>
<dbReference type="Gene3D" id="3.10.450.50">
    <property type="match status" value="1"/>
</dbReference>
<evidence type="ECO:0000313" key="1">
    <source>
        <dbReference type="EMBL" id="KAK2610635.1"/>
    </source>
</evidence>
<reference evidence="1" key="1">
    <citation type="submission" date="2023-06" db="EMBL/GenBank/DDBJ databases">
        <authorList>
            <person name="Noh H."/>
        </authorList>
    </citation>
    <scope>NUCLEOTIDE SEQUENCE</scope>
    <source>
        <strain evidence="1">DUCC20226</strain>
    </source>
</reference>
<dbReference type="AlphaFoldDB" id="A0AAD9SJ45"/>
<sequence>MDSKRLQTAKKYISHFETLDTDTLASVLAPDHTHQFAPASLVVPGPFTKEQFLAHSAALRKIMTGFPVYAREYVESESSNQVTVWATSRAHFKEEVLADEEGDEEERRKKWEFEGEYVFMFWMDETGEKVVRTVEFLDSNLTENKLRPLLKRANEKVQSRNWF</sequence>
<gene>
    <name evidence="1" type="ORF">N8I77_004049</name>
</gene>
<proteinExistence type="predicted"/>
<accession>A0AAD9SJ45</accession>
<dbReference type="EMBL" id="JAUJFL010000002">
    <property type="protein sequence ID" value="KAK2610635.1"/>
    <property type="molecule type" value="Genomic_DNA"/>
</dbReference>
<comment type="caution">
    <text evidence="1">The sequence shown here is derived from an EMBL/GenBank/DDBJ whole genome shotgun (WGS) entry which is preliminary data.</text>
</comment>